<name>A0A8S5MXC6_9CAUD</name>
<accession>A0A8S5MXC6</accession>
<dbReference type="InterPro" id="IPR058154">
    <property type="entry name" value="Bxb1_TTP-like"/>
</dbReference>
<dbReference type="Pfam" id="PF25681">
    <property type="entry name" value="Phage_TTP_17"/>
    <property type="match status" value="1"/>
</dbReference>
<protein>
    <recommendedName>
        <fullName evidence="2">Major tail protein</fullName>
    </recommendedName>
</protein>
<reference evidence="1" key="1">
    <citation type="journal article" date="2021" name="Proc. Natl. Acad. Sci. U.S.A.">
        <title>A Catalog of Tens of Thousands of Viruses from Human Metagenomes Reveals Hidden Associations with Chronic Diseases.</title>
        <authorList>
            <person name="Tisza M.J."/>
            <person name="Buck C.B."/>
        </authorList>
    </citation>
    <scope>NUCLEOTIDE SEQUENCE</scope>
    <source>
        <strain evidence="1">Ctu1h4</strain>
    </source>
</reference>
<organism evidence="1">
    <name type="scientific">Siphoviridae sp. ctu1h4</name>
    <dbReference type="NCBI Taxonomy" id="2826499"/>
    <lineage>
        <taxon>Viruses</taxon>
        <taxon>Duplodnaviria</taxon>
        <taxon>Heunggongvirae</taxon>
        <taxon>Uroviricota</taxon>
        <taxon>Caudoviricetes</taxon>
    </lineage>
</organism>
<evidence type="ECO:0000313" key="1">
    <source>
        <dbReference type="EMBL" id="DAD86547.1"/>
    </source>
</evidence>
<evidence type="ECO:0008006" key="2">
    <source>
        <dbReference type="Google" id="ProtNLM"/>
    </source>
</evidence>
<sequence length="191" mass="20848">MSKTNADLAFMAGSEKDTLWLGPAGTDLSTITNLTTAMPAGMVDVGWLSEDGMALGMSDSVDKVRGHQGHGVVRTYMSESSTTFKASLLESKLELLKRYLGVLKTEKVTAGTSSITRMEVSTSRKVEGLVGVADLFDVSTGKQRRYVFKRLELGERSDISYKVGELTVYEYNLEVLDGYVLLTDEEGLKVV</sequence>
<proteinExistence type="predicted"/>
<dbReference type="EMBL" id="BK015001">
    <property type="protein sequence ID" value="DAD86547.1"/>
    <property type="molecule type" value="Genomic_DNA"/>
</dbReference>